<dbReference type="RefSeq" id="WP_078956883.1">
    <property type="nucleotide sequence ID" value="NZ_BAABDR010000007.1"/>
</dbReference>
<reference evidence="1 2" key="1">
    <citation type="submission" date="2021-03" db="EMBL/GenBank/DDBJ databases">
        <title>Genomic Encyclopedia of Type Strains, Phase IV (KMG-IV): sequencing the most valuable type-strain genomes for metagenomic binning, comparative biology and taxonomic classification.</title>
        <authorList>
            <person name="Goeker M."/>
        </authorList>
    </citation>
    <scope>NUCLEOTIDE SEQUENCE [LARGE SCALE GENOMIC DNA]</scope>
    <source>
        <strain evidence="1 2">DSM 41954</strain>
    </source>
</reference>
<organism evidence="1 2">
    <name type="scientific">Streptomyces iranensis</name>
    <dbReference type="NCBI Taxonomy" id="576784"/>
    <lineage>
        <taxon>Bacteria</taxon>
        <taxon>Bacillati</taxon>
        <taxon>Actinomycetota</taxon>
        <taxon>Actinomycetes</taxon>
        <taxon>Kitasatosporales</taxon>
        <taxon>Streptomycetaceae</taxon>
        <taxon>Streptomyces</taxon>
        <taxon>Streptomyces violaceusniger group</taxon>
    </lineage>
</organism>
<evidence type="ECO:0000313" key="1">
    <source>
        <dbReference type="EMBL" id="MBP2065205.1"/>
    </source>
</evidence>
<accession>A0ABS4MZM5</accession>
<dbReference type="Proteomes" id="UP000756710">
    <property type="component" value="Unassembled WGS sequence"/>
</dbReference>
<keyword evidence="2" id="KW-1185">Reference proteome</keyword>
<evidence type="ECO:0000313" key="2">
    <source>
        <dbReference type="Proteomes" id="UP000756710"/>
    </source>
</evidence>
<dbReference type="EMBL" id="JAGGLR010000018">
    <property type="protein sequence ID" value="MBP2065205.1"/>
    <property type="molecule type" value="Genomic_DNA"/>
</dbReference>
<sequence>MARTRNEALAAWMAEHKVTTTELAERLNSVIAEFTGSYGTCTERGVFRWLSGEIAWPHARQRIALERVTGHTPVQLGFQPRGRPTGPIPASPEEDPLYRRAFLTAAVAGAPTTPFLGPPRRVGMSDVDRLQIKLDKLIVADHQQGSSPALEAEALIYAQRALDLQEAGTASQRVRGHLYRLAASFTNTAMWAAIDARDPARARPQFERTLALAGLSGDGAVQHRTWLRGSILAGQLGREAEATAAMDAARSASINRRNPLVTSLSHAHAGTLAAYQGDRRTALRYLDHAHDALTRAEREQPRPLWVHTYDQAELEGLTAIARLQLGDAVEAEAHAHRALSLLGPGLHRNRALYTVQLALAQLAQGDLELAVTSAAAVPSEIARQGRVRNLLRDFSHRLNAAAPNTREARAWHDHNEATT</sequence>
<gene>
    <name evidence="1" type="ORF">J2Z30_006236</name>
</gene>
<comment type="caution">
    <text evidence="1">The sequence shown here is derived from an EMBL/GenBank/DDBJ whole genome shotgun (WGS) entry which is preliminary data.</text>
</comment>
<name>A0ABS4MZM5_9ACTN</name>
<dbReference type="InterPro" id="IPR011990">
    <property type="entry name" value="TPR-like_helical_dom_sf"/>
</dbReference>
<dbReference type="SUPFAM" id="SSF48452">
    <property type="entry name" value="TPR-like"/>
    <property type="match status" value="1"/>
</dbReference>
<protein>
    <submittedName>
        <fullName evidence="1">Tetratricopeptide (TPR) repeat protein</fullName>
    </submittedName>
</protein>
<proteinExistence type="predicted"/>